<reference evidence="2 3" key="1">
    <citation type="submission" date="2014-02" db="EMBL/GenBank/DDBJ databases">
        <title>The genome sequence of Colletotrichum simmondsii CBS122122.</title>
        <authorList>
            <person name="Baroncelli R."/>
            <person name="Thon M.R."/>
        </authorList>
    </citation>
    <scope>NUCLEOTIDE SEQUENCE [LARGE SCALE GENOMIC DNA]</scope>
    <source>
        <strain evidence="2 3">CBS122122</strain>
    </source>
</reference>
<feature type="region of interest" description="Disordered" evidence="1">
    <location>
        <begin position="1"/>
        <end position="43"/>
    </location>
</feature>
<dbReference type="AlphaFoldDB" id="A0A135TBA4"/>
<comment type="caution">
    <text evidence="2">The sequence shown here is derived from an EMBL/GenBank/DDBJ whole genome shotgun (WGS) entry which is preliminary data.</text>
</comment>
<sequence>MPSNGQGPDDPYHSSSWSGYSQPGSWNNTPRYTPSVSSYASSSSASQLSGSGYGSQSHYTHSAGGLMPYDEFRMPQAYSDTPAPSQYSAMSTFQQGIGQQQIALPPSNNMLYCEFQPWTGCREQFRLDDVDSWIRHSEDIHLKGAYPAACVCWFCDDFDFKVGQRCTDPGENWSQRMRHIAHHMLHDAYRFEQRRPDFSLLVHLNRYNMISPQSFQQAINASEGPRTQNVYPSGWRPPREEAEVLVAAGNGRRRRNQGRHH</sequence>
<keyword evidence="3" id="KW-1185">Reference proteome</keyword>
<name>A0A135TBA4_9PEZI</name>
<dbReference type="Proteomes" id="UP000070328">
    <property type="component" value="Unassembled WGS sequence"/>
</dbReference>
<feature type="compositionally biased region" description="Low complexity" evidence="1">
    <location>
        <begin position="13"/>
        <end position="26"/>
    </location>
</feature>
<evidence type="ECO:0000256" key="1">
    <source>
        <dbReference type="SAM" id="MobiDB-lite"/>
    </source>
</evidence>
<evidence type="ECO:0000313" key="3">
    <source>
        <dbReference type="Proteomes" id="UP000070328"/>
    </source>
</evidence>
<accession>A0A135TBA4</accession>
<dbReference type="EMBL" id="JFBX01000221">
    <property type="protein sequence ID" value="KXH45374.1"/>
    <property type="molecule type" value="Genomic_DNA"/>
</dbReference>
<dbReference type="OrthoDB" id="409136at2759"/>
<organism evidence="2 3">
    <name type="scientific">Colletotrichum simmondsii</name>
    <dbReference type="NCBI Taxonomy" id="703756"/>
    <lineage>
        <taxon>Eukaryota</taxon>
        <taxon>Fungi</taxon>
        <taxon>Dikarya</taxon>
        <taxon>Ascomycota</taxon>
        <taxon>Pezizomycotina</taxon>
        <taxon>Sordariomycetes</taxon>
        <taxon>Hypocreomycetidae</taxon>
        <taxon>Glomerellales</taxon>
        <taxon>Glomerellaceae</taxon>
        <taxon>Colletotrichum</taxon>
        <taxon>Colletotrichum acutatum species complex</taxon>
    </lineage>
</organism>
<evidence type="ECO:0000313" key="2">
    <source>
        <dbReference type="EMBL" id="KXH45374.1"/>
    </source>
</evidence>
<protein>
    <submittedName>
        <fullName evidence="2">Uncharacterized protein</fullName>
    </submittedName>
</protein>
<gene>
    <name evidence="2" type="ORF">CSIM01_11868</name>
</gene>
<proteinExistence type="predicted"/>